<reference evidence="2 3" key="1">
    <citation type="journal article" date="2019" name="Int. J. Syst. Evol. Microbiol.">
        <title>The Global Catalogue of Microorganisms (GCM) 10K type strain sequencing project: providing services to taxonomists for standard genome sequencing and annotation.</title>
        <authorList>
            <consortium name="The Broad Institute Genomics Platform"/>
            <consortium name="The Broad Institute Genome Sequencing Center for Infectious Disease"/>
            <person name="Wu L."/>
            <person name="Ma J."/>
        </authorList>
    </citation>
    <scope>NUCLEOTIDE SEQUENCE [LARGE SCALE GENOMIC DNA]</scope>
    <source>
        <strain evidence="2 3">JCM 17504</strain>
    </source>
</reference>
<name>A0AAV3UNP6_9EURY</name>
<dbReference type="AlphaFoldDB" id="A0AAV3UNP6"/>
<dbReference type="RefSeq" id="WP_345412848.1">
    <property type="nucleotide sequence ID" value="NZ_BAABKX010000019.1"/>
</dbReference>
<comment type="caution">
    <text evidence="2">The sequence shown here is derived from an EMBL/GenBank/DDBJ whole genome shotgun (WGS) entry which is preliminary data.</text>
</comment>
<keyword evidence="1" id="KW-0812">Transmembrane</keyword>
<keyword evidence="1" id="KW-1133">Transmembrane helix</keyword>
<feature type="transmembrane region" description="Helical" evidence="1">
    <location>
        <begin position="31"/>
        <end position="59"/>
    </location>
</feature>
<accession>A0AAV3UNP6</accession>
<feature type="transmembrane region" description="Helical" evidence="1">
    <location>
        <begin position="113"/>
        <end position="133"/>
    </location>
</feature>
<dbReference type="EMBL" id="BAABKX010000019">
    <property type="protein sequence ID" value="GAA5061479.1"/>
    <property type="molecule type" value="Genomic_DNA"/>
</dbReference>
<evidence type="ECO:0008006" key="4">
    <source>
        <dbReference type="Google" id="ProtNLM"/>
    </source>
</evidence>
<evidence type="ECO:0000256" key="1">
    <source>
        <dbReference type="SAM" id="Phobius"/>
    </source>
</evidence>
<organism evidence="2 3">
    <name type="scientific">Haladaptatus pallidirubidus</name>
    <dbReference type="NCBI Taxonomy" id="1008152"/>
    <lineage>
        <taxon>Archaea</taxon>
        <taxon>Methanobacteriati</taxon>
        <taxon>Methanobacteriota</taxon>
        <taxon>Stenosarchaea group</taxon>
        <taxon>Halobacteria</taxon>
        <taxon>Halobacteriales</taxon>
        <taxon>Haladaptataceae</taxon>
        <taxon>Haladaptatus</taxon>
    </lineage>
</organism>
<keyword evidence="1" id="KW-0472">Membrane</keyword>
<evidence type="ECO:0000313" key="2">
    <source>
        <dbReference type="EMBL" id="GAA5061479.1"/>
    </source>
</evidence>
<sequence>MADGDVHPGTVVRAVCRICYSEALTLGWSSVLFVLGSLPLVTIGASLIALVEIWITVVSTESSGKTINERELLDLFAETWFDNILVGIPYSLALLLVGVGSFVYLALGTASGSGIFLLWTLVSFYVIVIVLGWEFRAASIRMRSSTMNLPGFRETMERAAYSLIENPWYTILQLAWFAVVLFLLRVFPPAFIVLGPAVLAVSETIGFEELFGDGAETIRAAYAR</sequence>
<dbReference type="Proteomes" id="UP001501729">
    <property type="component" value="Unassembled WGS sequence"/>
</dbReference>
<proteinExistence type="predicted"/>
<gene>
    <name evidence="2" type="ORF">GCM10025751_47810</name>
</gene>
<keyword evidence="3" id="KW-1185">Reference proteome</keyword>
<feature type="transmembrane region" description="Helical" evidence="1">
    <location>
        <begin position="80"/>
        <end position="107"/>
    </location>
</feature>
<protein>
    <recommendedName>
        <fullName evidence="4">DUF4013 domain-containing protein</fullName>
    </recommendedName>
</protein>
<evidence type="ECO:0000313" key="3">
    <source>
        <dbReference type="Proteomes" id="UP001501729"/>
    </source>
</evidence>